<dbReference type="AlphaFoldDB" id="A0A660SJZ0"/>
<sequence>MQRSIILREMRPEDLEQVLGIENRVFPNPWPRYFFEADMASDQAIKIVAVSGSRVVGYALATIARPELHITNVAVDPEFQHQGLGSRLVRHLEEQGIAASCIEAYLEVRVSNDRAIRLYQKLGYQISYTRRYYYLDGEDAYIMKKRLQSADELK</sequence>
<keyword evidence="3 7" id="KW-0808">Transferase</keyword>
<proteinExistence type="inferred from homology"/>
<comment type="caution">
    <text evidence="7">The sequence shown here is derived from an EMBL/GenBank/DDBJ whole genome shotgun (WGS) entry which is preliminary data.</text>
</comment>
<dbReference type="EMBL" id="QNBE01000042">
    <property type="protein sequence ID" value="RKX70351.1"/>
    <property type="molecule type" value="Genomic_DNA"/>
</dbReference>
<dbReference type="Proteomes" id="UP000268469">
    <property type="component" value="Unassembled WGS sequence"/>
</dbReference>
<evidence type="ECO:0000313" key="7">
    <source>
        <dbReference type="EMBL" id="RKX70351.1"/>
    </source>
</evidence>
<dbReference type="PROSITE" id="PS51186">
    <property type="entry name" value="GNAT"/>
    <property type="match status" value="1"/>
</dbReference>
<evidence type="ECO:0000256" key="5">
    <source>
        <dbReference type="RuleBase" id="RU363094"/>
    </source>
</evidence>
<dbReference type="PANTHER" id="PTHR43420:SF44">
    <property type="entry name" value="ACETYLTRANSFERASE YPEA"/>
    <property type="match status" value="1"/>
</dbReference>
<dbReference type="InterPro" id="IPR050680">
    <property type="entry name" value="YpeA/RimI_acetyltransf"/>
</dbReference>
<organism evidence="7 8">
    <name type="scientific">candidate division WOR-3 bacterium</name>
    <dbReference type="NCBI Taxonomy" id="2052148"/>
    <lineage>
        <taxon>Bacteria</taxon>
        <taxon>Bacteria division WOR-3</taxon>
    </lineage>
</organism>
<dbReference type="PANTHER" id="PTHR43420">
    <property type="entry name" value="ACETYLTRANSFERASE"/>
    <property type="match status" value="1"/>
</dbReference>
<accession>A0A660SJZ0</accession>
<protein>
    <recommendedName>
        <fullName evidence="5">[Ribosomal protein bS18]-alanine N-acetyltransferase</fullName>
        <ecNumber evidence="5">2.3.1.266</ecNumber>
    </recommendedName>
</protein>
<dbReference type="NCBIfam" id="TIGR01575">
    <property type="entry name" value="rimI"/>
    <property type="match status" value="1"/>
</dbReference>
<evidence type="ECO:0000256" key="3">
    <source>
        <dbReference type="ARBA" id="ARBA00022679"/>
    </source>
</evidence>
<dbReference type="Gene3D" id="3.40.630.30">
    <property type="match status" value="1"/>
</dbReference>
<dbReference type="EC" id="2.3.1.266" evidence="5"/>
<evidence type="ECO:0000256" key="1">
    <source>
        <dbReference type="ARBA" id="ARBA00005395"/>
    </source>
</evidence>
<evidence type="ECO:0000259" key="6">
    <source>
        <dbReference type="PROSITE" id="PS51186"/>
    </source>
</evidence>
<evidence type="ECO:0000256" key="4">
    <source>
        <dbReference type="ARBA" id="ARBA00023315"/>
    </source>
</evidence>
<feature type="domain" description="N-acetyltransferase" evidence="6">
    <location>
        <begin position="5"/>
        <end position="148"/>
    </location>
</feature>
<dbReference type="InterPro" id="IPR016181">
    <property type="entry name" value="Acyl_CoA_acyltransferase"/>
</dbReference>
<keyword evidence="2 5" id="KW-0963">Cytoplasm</keyword>
<dbReference type="GO" id="GO:0005737">
    <property type="term" value="C:cytoplasm"/>
    <property type="evidence" value="ECO:0007669"/>
    <property type="project" value="UniProtKB-SubCell"/>
</dbReference>
<dbReference type="CDD" id="cd04301">
    <property type="entry name" value="NAT_SF"/>
    <property type="match status" value="1"/>
</dbReference>
<dbReference type="InterPro" id="IPR000182">
    <property type="entry name" value="GNAT_dom"/>
</dbReference>
<comment type="subcellular location">
    <subcellularLocation>
        <location evidence="5">Cytoplasm</location>
    </subcellularLocation>
</comment>
<comment type="catalytic activity">
    <reaction evidence="5">
        <text>N-terminal L-alanyl-[ribosomal protein bS18] + acetyl-CoA = N-terminal N(alpha)-acetyl-L-alanyl-[ribosomal protein bS18] + CoA + H(+)</text>
        <dbReference type="Rhea" id="RHEA:43756"/>
        <dbReference type="Rhea" id="RHEA-COMP:10676"/>
        <dbReference type="Rhea" id="RHEA-COMP:10677"/>
        <dbReference type="ChEBI" id="CHEBI:15378"/>
        <dbReference type="ChEBI" id="CHEBI:57287"/>
        <dbReference type="ChEBI" id="CHEBI:57288"/>
        <dbReference type="ChEBI" id="CHEBI:64718"/>
        <dbReference type="ChEBI" id="CHEBI:83683"/>
        <dbReference type="EC" id="2.3.1.266"/>
    </reaction>
</comment>
<evidence type="ECO:0000256" key="2">
    <source>
        <dbReference type="ARBA" id="ARBA00022490"/>
    </source>
</evidence>
<gene>
    <name evidence="7" type="primary">rimI</name>
    <name evidence="7" type="ORF">DRP53_05380</name>
</gene>
<comment type="function">
    <text evidence="5">Acetylates the N-terminal alanine of ribosomal protein bS18.</text>
</comment>
<name>A0A660SJZ0_UNCW3</name>
<comment type="similarity">
    <text evidence="1 5">Belongs to the acetyltransferase family. RimI subfamily.</text>
</comment>
<dbReference type="Pfam" id="PF00583">
    <property type="entry name" value="Acetyltransf_1"/>
    <property type="match status" value="1"/>
</dbReference>
<dbReference type="SUPFAM" id="SSF55729">
    <property type="entry name" value="Acyl-CoA N-acyltransferases (Nat)"/>
    <property type="match status" value="1"/>
</dbReference>
<dbReference type="InterPro" id="IPR006464">
    <property type="entry name" value="AcTrfase_RimI/Ard1"/>
</dbReference>
<evidence type="ECO:0000313" key="8">
    <source>
        <dbReference type="Proteomes" id="UP000268469"/>
    </source>
</evidence>
<reference evidence="7 8" key="1">
    <citation type="submission" date="2018-06" db="EMBL/GenBank/DDBJ databases">
        <title>Extensive metabolic versatility and redundancy in microbially diverse, dynamic hydrothermal sediments.</title>
        <authorList>
            <person name="Dombrowski N."/>
            <person name="Teske A."/>
            <person name="Baker B.J."/>
        </authorList>
    </citation>
    <scope>NUCLEOTIDE SEQUENCE [LARGE SCALE GENOMIC DNA]</scope>
    <source>
        <strain evidence="7">B36_G15</strain>
    </source>
</reference>
<dbReference type="GO" id="GO:0008999">
    <property type="term" value="F:protein-N-terminal-alanine acetyltransferase activity"/>
    <property type="evidence" value="ECO:0007669"/>
    <property type="project" value="UniProtKB-EC"/>
</dbReference>
<keyword evidence="4 7" id="KW-0012">Acyltransferase</keyword>